<evidence type="ECO:0000313" key="3">
    <source>
        <dbReference type="Proteomes" id="UP001241926"/>
    </source>
</evidence>
<comment type="caution">
    <text evidence="2">The sequence shown here is derived from an EMBL/GenBank/DDBJ whole genome shotgun (WGS) entry which is preliminary data.</text>
</comment>
<dbReference type="Proteomes" id="UP001241926">
    <property type="component" value="Unassembled WGS sequence"/>
</dbReference>
<dbReference type="RefSeq" id="WP_285432884.1">
    <property type="nucleotide sequence ID" value="NZ_JASJUS010000011.1"/>
</dbReference>
<accession>A0ABT7IYI0</accession>
<evidence type="ECO:0000313" key="2">
    <source>
        <dbReference type="EMBL" id="MDL2077650.1"/>
    </source>
</evidence>
<organism evidence="2 3">
    <name type="scientific">Streptomyces fuscus</name>
    <dbReference type="NCBI Taxonomy" id="3048495"/>
    <lineage>
        <taxon>Bacteria</taxon>
        <taxon>Bacillati</taxon>
        <taxon>Actinomycetota</taxon>
        <taxon>Actinomycetes</taxon>
        <taxon>Kitasatosporales</taxon>
        <taxon>Streptomycetaceae</taxon>
        <taxon>Streptomyces</taxon>
    </lineage>
</organism>
<gene>
    <name evidence="2" type="ORF">QNN03_14515</name>
</gene>
<reference evidence="2 3" key="1">
    <citation type="submission" date="2023-05" db="EMBL/GenBank/DDBJ databases">
        <title>Streptomyces fuscus sp. nov., a brown-black pigment producing actinomyces isolated from dry sand of Sea duck farm.</title>
        <authorList>
            <person name="Xie J."/>
            <person name="Shen N."/>
        </authorList>
    </citation>
    <scope>NUCLEOTIDE SEQUENCE [LARGE SCALE GENOMIC DNA]</scope>
    <source>
        <strain evidence="2 3">GXMU-J15</strain>
    </source>
</reference>
<keyword evidence="1" id="KW-0175">Coiled coil</keyword>
<sequence>MGRLDEDLAQVTAELQAAQQDLVRLTARIEGLQAHQKALQRAAVAAEASTDQGVDLASMTKARAIVAILKAAPHPMSLQDIAAALTDAGKVSKASGVSVYMDGLLKENSVVRVERGLYTAA</sequence>
<dbReference type="EMBL" id="JASJUS010000011">
    <property type="protein sequence ID" value="MDL2077650.1"/>
    <property type="molecule type" value="Genomic_DNA"/>
</dbReference>
<keyword evidence="3" id="KW-1185">Reference proteome</keyword>
<evidence type="ECO:0000256" key="1">
    <source>
        <dbReference type="SAM" id="Coils"/>
    </source>
</evidence>
<protein>
    <submittedName>
        <fullName evidence="2">Uncharacterized protein</fullName>
    </submittedName>
</protein>
<name>A0ABT7IYI0_9ACTN</name>
<feature type="coiled-coil region" evidence="1">
    <location>
        <begin position="1"/>
        <end position="42"/>
    </location>
</feature>
<proteinExistence type="predicted"/>